<reference evidence="14" key="1">
    <citation type="journal article" date="2020" name="PLoS Negl. Trop. Dis.">
        <title>High-quality nuclear genome for Sarcoptes scabiei-A critical resource for a neglected parasite.</title>
        <authorList>
            <person name="Korhonen P.K."/>
            <person name="Gasser R.B."/>
            <person name="Ma G."/>
            <person name="Wang T."/>
            <person name="Stroehlein A.J."/>
            <person name="Young N.D."/>
            <person name="Ang C.S."/>
            <person name="Fernando D.D."/>
            <person name="Lu H.C."/>
            <person name="Taylor S."/>
            <person name="Reynolds S.L."/>
            <person name="Mofiz E."/>
            <person name="Najaraj S.H."/>
            <person name="Gowda H."/>
            <person name="Madugundu A."/>
            <person name="Renuse S."/>
            <person name="Holt D."/>
            <person name="Pandey A."/>
            <person name="Papenfuss A.T."/>
            <person name="Fischer K."/>
        </authorList>
    </citation>
    <scope>NUCLEOTIDE SEQUENCE [LARGE SCALE GENOMIC DNA]</scope>
</reference>
<dbReference type="SMART" id="SM00211">
    <property type="entry name" value="TY"/>
    <property type="match status" value="2"/>
</dbReference>
<evidence type="ECO:0000313" key="13">
    <source>
        <dbReference type="EnsemblMetazoa" id="KAF7496185.1"/>
    </source>
</evidence>
<reference evidence="13" key="3">
    <citation type="submission" date="2022-06" db="UniProtKB">
        <authorList>
            <consortium name="EnsemblMetazoa"/>
        </authorList>
    </citation>
    <scope>IDENTIFICATION</scope>
</reference>
<evidence type="ECO:0000256" key="2">
    <source>
        <dbReference type="ARBA" id="ARBA00022525"/>
    </source>
</evidence>
<evidence type="ECO:0000313" key="14">
    <source>
        <dbReference type="Proteomes" id="UP000070412"/>
    </source>
</evidence>
<evidence type="ECO:0000256" key="8">
    <source>
        <dbReference type="SAM" id="MobiDB-lite"/>
    </source>
</evidence>
<dbReference type="Proteomes" id="UP000070412">
    <property type="component" value="Unassembled WGS sequence"/>
</dbReference>
<dbReference type="PROSITE" id="PS50222">
    <property type="entry name" value="EF_HAND_2"/>
    <property type="match status" value="1"/>
</dbReference>
<dbReference type="GO" id="GO:0005615">
    <property type="term" value="C:extracellular space"/>
    <property type="evidence" value="ECO:0007669"/>
    <property type="project" value="TreeGrafter"/>
</dbReference>
<dbReference type="PROSITE" id="PS51162">
    <property type="entry name" value="THYROGLOBULIN_1_2"/>
    <property type="match status" value="2"/>
</dbReference>
<accession>A0A834VHK8</accession>
<dbReference type="PROSITE" id="PS00484">
    <property type="entry name" value="THYROGLOBULIN_1_1"/>
    <property type="match status" value="2"/>
</dbReference>
<dbReference type="Gene3D" id="1.10.238.10">
    <property type="entry name" value="EF-hand"/>
    <property type="match status" value="2"/>
</dbReference>
<feature type="domain" description="Thyroglobulin type-1" evidence="11">
    <location>
        <begin position="373"/>
        <end position="445"/>
    </location>
</feature>
<dbReference type="Pfam" id="PF10591">
    <property type="entry name" value="SPARC_Ca_bdg"/>
    <property type="match status" value="1"/>
</dbReference>
<dbReference type="InterPro" id="IPR051950">
    <property type="entry name" value="Dev_reg/Prot_inhib"/>
</dbReference>
<feature type="compositionally biased region" description="Polar residues" evidence="8">
    <location>
        <begin position="115"/>
        <end position="124"/>
    </location>
</feature>
<dbReference type="InterPro" id="IPR002048">
    <property type="entry name" value="EF_hand_dom"/>
</dbReference>
<keyword evidence="9" id="KW-0732">Signal</keyword>
<dbReference type="InterPro" id="IPR000716">
    <property type="entry name" value="Thyroglobulin_1"/>
</dbReference>
<feature type="disulfide bond" evidence="7">
    <location>
        <begin position="64"/>
        <end position="71"/>
    </location>
</feature>
<dbReference type="AlphaFoldDB" id="A0A834VHK8"/>
<dbReference type="OrthoDB" id="5986054at2759"/>
<proteinExistence type="predicted"/>
<dbReference type="GO" id="GO:0005509">
    <property type="term" value="F:calcium ion binding"/>
    <property type="evidence" value="ECO:0007669"/>
    <property type="project" value="InterPro"/>
</dbReference>
<dbReference type="InterPro" id="IPR018247">
    <property type="entry name" value="EF_Hand_1_Ca_BS"/>
</dbReference>
<dbReference type="PANTHER" id="PTHR12352:SF3">
    <property type="entry name" value="NIDOGEN-2"/>
    <property type="match status" value="1"/>
</dbReference>
<dbReference type="EnsemblMetazoa" id="SSS_5704s_mrna">
    <property type="protein sequence ID" value="KAF7496185.1"/>
    <property type="gene ID" value="SSS_5704"/>
</dbReference>
<dbReference type="CDD" id="cd00191">
    <property type="entry name" value="TY"/>
    <property type="match status" value="2"/>
</dbReference>
<evidence type="ECO:0000256" key="4">
    <source>
        <dbReference type="ARBA" id="ARBA00022837"/>
    </source>
</evidence>
<dbReference type="EMBL" id="WVUK01000023">
    <property type="protein sequence ID" value="KAF7496185.1"/>
    <property type="molecule type" value="Genomic_DNA"/>
</dbReference>
<sequence length="605" mass="70132">MDGLIFLFDLKCLLFTSLIMFNLLDFGSQSTTNPKNCLIQRANLGENDFVPECTDDGHFKPIQCDNKTGYCFCVDPNTGRPNSQTTTRNRNPDCHLNRKLFSQSSSDVNPRTFGSHPTESSIGHQKILQSRNQDLSSEIFPFRKSPQRRSNACSVNQRIILLDKFISSIYHNHHKISSQSNSVVMLGIRRPSANNLGYNPLIRKFNEFDQNKDLSLSRGELQSMMTVFIENNTTNSSLRSSCSLSMFDFCDKNHDQTVTRIEYLQCLNLRLTKTLNDQYLLYRRKQRNERIQNRQQQTSDTTAAVSKDQFHQLFVSDNYETYPKSTIKSTNYHSLDELTQKKNILNSFYSTGSIPLTESSHHQQTRNKKNESRRDCLVIRSNLIESARVKSYGLKFVPECTSEGYYLPVQCHLMHCWCVSRVTGQPIKQLNVNLNKNSTKNLHSCDAMRKGCDQRRRLKFHSRLREQFVEHGFNCKTIFKQIDTETIDGLIGEQEFQKFFKQWNQRISINPRLRKCHKTEIHYCDQNDDGFLTLNEWNQCCNDNITMSISTNHINHLIHSVQSRLAQRESGLFSQTLSTSFAQAYNDKKNRPRLGPNPLKILKSE</sequence>
<evidence type="ECO:0000256" key="7">
    <source>
        <dbReference type="PROSITE-ProRule" id="PRU00500"/>
    </source>
</evidence>
<dbReference type="Gene3D" id="4.10.800.10">
    <property type="entry name" value="Thyroglobulin type-1"/>
    <property type="match status" value="2"/>
</dbReference>
<feature type="domain" description="EF-hand" evidence="10">
    <location>
        <begin position="205"/>
        <end position="231"/>
    </location>
</feature>
<keyword evidence="14" id="KW-1185">Reference proteome</keyword>
<reference evidence="12" key="2">
    <citation type="submission" date="2020-01" db="EMBL/GenBank/DDBJ databases">
        <authorList>
            <person name="Korhonen P.K.K."/>
            <person name="Guangxu M.G."/>
            <person name="Wang T.W."/>
            <person name="Stroehlein A.J.S."/>
            <person name="Young N.D."/>
            <person name="Ang C.-S.A."/>
            <person name="Fernando D.W.F."/>
            <person name="Lu H.L."/>
            <person name="Taylor S.T."/>
            <person name="Ehtesham M.E.M."/>
            <person name="Najaraj S.H.N."/>
            <person name="Harsha G.H.G."/>
            <person name="Madugundu A.M."/>
            <person name="Renuse S.R."/>
            <person name="Holt D.H."/>
            <person name="Pandey A.P."/>
            <person name="Papenfuss A.P."/>
            <person name="Gasser R.B.G."/>
            <person name="Fischer K.F."/>
        </authorList>
    </citation>
    <scope>NUCLEOTIDE SEQUENCE</scope>
    <source>
        <strain evidence="12">SSS_KF_BRIS2020</strain>
    </source>
</reference>
<dbReference type="InterPro" id="IPR011992">
    <property type="entry name" value="EF-hand-dom_pair"/>
</dbReference>
<evidence type="ECO:0000313" key="12">
    <source>
        <dbReference type="EMBL" id="KAF7496185.1"/>
    </source>
</evidence>
<dbReference type="SUPFAM" id="SSF57610">
    <property type="entry name" value="Thyroglobulin type-1 domain"/>
    <property type="match status" value="2"/>
</dbReference>
<evidence type="ECO:0000256" key="9">
    <source>
        <dbReference type="SAM" id="SignalP"/>
    </source>
</evidence>
<organism evidence="12">
    <name type="scientific">Sarcoptes scabiei</name>
    <name type="common">Itch mite</name>
    <name type="synonym">Acarus scabiei</name>
    <dbReference type="NCBI Taxonomy" id="52283"/>
    <lineage>
        <taxon>Eukaryota</taxon>
        <taxon>Metazoa</taxon>
        <taxon>Ecdysozoa</taxon>
        <taxon>Arthropoda</taxon>
        <taxon>Chelicerata</taxon>
        <taxon>Arachnida</taxon>
        <taxon>Acari</taxon>
        <taxon>Acariformes</taxon>
        <taxon>Sarcoptiformes</taxon>
        <taxon>Astigmata</taxon>
        <taxon>Psoroptidia</taxon>
        <taxon>Sarcoptoidea</taxon>
        <taxon>Sarcoptidae</taxon>
        <taxon>Sarcoptinae</taxon>
        <taxon>Sarcoptes</taxon>
    </lineage>
</organism>
<keyword evidence="2" id="KW-0964">Secreted</keyword>
<evidence type="ECO:0000256" key="5">
    <source>
        <dbReference type="ARBA" id="ARBA00023157"/>
    </source>
</evidence>
<gene>
    <name evidence="12" type="ORF">SSS_5704</name>
</gene>
<dbReference type="InterPro" id="IPR036857">
    <property type="entry name" value="Thyroglobulin_1_sf"/>
</dbReference>
<evidence type="ECO:0000259" key="10">
    <source>
        <dbReference type="PROSITE" id="PS50222"/>
    </source>
</evidence>
<evidence type="ECO:0000256" key="1">
    <source>
        <dbReference type="ARBA" id="ARBA00004613"/>
    </source>
</evidence>
<feature type="signal peptide" evidence="9">
    <location>
        <begin position="1"/>
        <end position="29"/>
    </location>
</feature>
<feature type="chain" id="PRO_5038259554" description="SPARC-related modular calcium-binding protein 1-like protein" evidence="9">
    <location>
        <begin position="30"/>
        <end position="605"/>
    </location>
</feature>
<dbReference type="Pfam" id="PF00086">
    <property type="entry name" value="Thyroglobulin_1"/>
    <property type="match status" value="2"/>
</dbReference>
<dbReference type="PROSITE" id="PS00018">
    <property type="entry name" value="EF_HAND_1"/>
    <property type="match status" value="2"/>
</dbReference>
<keyword evidence="5 7" id="KW-1015">Disulfide bond</keyword>
<evidence type="ECO:0000259" key="11">
    <source>
        <dbReference type="PROSITE" id="PS51162"/>
    </source>
</evidence>
<dbReference type="PANTHER" id="PTHR12352">
    <property type="entry name" value="SECRETED MODULAR CALCIUM-BINDING PROTEIN"/>
    <property type="match status" value="1"/>
</dbReference>
<name>A0A834VHK8_SARSC</name>
<keyword evidence="3" id="KW-0677">Repeat</keyword>
<evidence type="ECO:0000256" key="6">
    <source>
        <dbReference type="ARBA" id="ARBA00023180"/>
    </source>
</evidence>
<dbReference type="InterPro" id="IPR019577">
    <property type="entry name" value="SPARC/Testican_Ca-bd-dom"/>
</dbReference>
<comment type="subcellular location">
    <subcellularLocation>
        <location evidence="1">Secreted</location>
    </subcellularLocation>
</comment>
<feature type="region of interest" description="Disordered" evidence="8">
    <location>
        <begin position="104"/>
        <end position="124"/>
    </location>
</feature>
<feature type="domain" description="Thyroglobulin type-1" evidence="11">
    <location>
        <begin position="34"/>
        <end position="94"/>
    </location>
</feature>
<dbReference type="SUPFAM" id="SSF47473">
    <property type="entry name" value="EF-hand"/>
    <property type="match status" value="1"/>
</dbReference>
<protein>
    <recommendedName>
        <fullName evidence="15">SPARC-related modular calcium-binding protein 1-like protein</fullName>
    </recommendedName>
</protein>
<evidence type="ECO:0000256" key="3">
    <source>
        <dbReference type="ARBA" id="ARBA00022737"/>
    </source>
</evidence>
<keyword evidence="6" id="KW-0325">Glycoprotein</keyword>
<evidence type="ECO:0008006" key="15">
    <source>
        <dbReference type="Google" id="ProtNLM"/>
    </source>
</evidence>
<comment type="caution">
    <text evidence="7">Lacks conserved residue(s) required for the propagation of feature annotation.</text>
</comment>
<keyword evidence="4" id="KW-0106">Calcium</keyword>